<organism evidence="7 8">
    <name type="scientific">Vespula pensylvanica</name>
    <name type="common">Western yellow jacket</name>
    <name type="synonym">Wasp</name>
    <dbReference type="NCBI Taxonomy" id="30213"/>
    <lineage>
        <taxon>Eukaryota</taxon>
        <taxon>Metazoa</taxon>
        <taxon>Ecdysozoa</taxon>
        <taxon>Arthropoda</taxon>
        <taxon>Hexapoda</taxon>
        <taxon>Insecta</taxon>
        <taxon>Pterygota</taxon>
        <taxon>Neoptera</taxon>
        <taxon>Endopterygota</taxon>
        <taxon>Hymenoptera</taxon>
        <taxon>Apocrita</taxon>
        <taxon>Aculeata</taxon>
        <taxon>Vespoidea</taxon>
        <taxon>Vespidae</taxon>
        <taxon>Vespinae</taxon>
        <taxon>Vespula</taxon>
    </lineage>
</organism>
<proteinExistence type="inferred from homology"/>
<reference evidence="7" key="1">
    <citation type="journal article" date="2020" name="G3 (Bethesda)">
        <title>High-Quality Assemblies for Three Invasive Social Wasps from the &lt;i&gt;Vespula&lt;/i&gt; Genus.</title>
        <authorList>
            <person name="Harrop T.W.R."/>
            <person name="Guhlin J."/>
            <person name="McLaughlin G.M."/>
            <person name="Permina E."/>
            <person name="Stockwell P."/>
            <person name="Gilligan J."/>
            <person name="Le Lec M.F."/>
            <person name="Gruber M.A.M."/>
            <person name="Quinn O."/>
            <person name="Lovegrove M."/>
            <person name="Duncan E.J."/>
            <person name="Remnant E.J."/>
            <person name="Van Eeckhoven J."/>
            <person name="Graham B."/>
            <person name="Knapp R.A."/>
            <person name="Langford K.W."/>
            <person name="Kronenberg Z."/>
            <person name="Press M.O."/>
            <person name="Eacker S.M."/>
            <person name="Wilson-Rankin E.E."/>
            <person name="Purcell J."/>
            <person name="Lester P.J."/>
            <person name="Dearden P.K."/>
        </authorList>
    </citation>
    <scope>NUCLEOTIDE SEQUENCE</scope>
    <source>
        <strain evidence="7">Volc-1</strain>
    </source>
</reference>
<dbReference type="InterPro" id="IPR052405">
    <property type="entry name" value="Mito_Transl_Release_Factor"/>
</dbReference>
<dbReference type="CDD" id="cd20272">
    <property type="entry name" value="Complex1_LYR_MIEF1-MP"/>
    <property type="match status" value="1"/>
</dbReference>
<evidence type="ECO:0000313" key="7">
    <source>
        <dbReference type="EMBL" id="KAF7407093.1"/>
    </source>
</evidence>
<keyword evidence="4" id="KW-0496">Mitochondrion</keyword>
<comment type="subcellular location">
    <subcellularLocation>
        <location evidence="1">Mitochondrion</location>
    </subcellularLocation>
</comment>
<evidence type="ECO:0000256" key="3">
    <source>
        <dbReference type="ARBA" id="ARBA00022946"/>
    </source>
</evidence>
<feature type="domain" description="Prokaryotic-type class I peptide chain release factors" evidence="5">
    <location>
        <begin position="125"/>
        <end position="219"/>
    </location>
</feature>
<dbReference type="EMBL" id="JACSDY010000015">
    <property type="protein sequence ID" value="KAF7407093.1"/>
    <property type="molecule type" value="Genomic_DNA"/>
</dbReference>
<evidence type="ECO:0000256" key="2">
    <source>
        <dbReference type="ARBA" id="ARBA00010835"/>
    </source>
</evidence>
<evidence type="ECO:0000259" key="5">
    <source>
        <dbReference type="Pfam" id="PF00472"/>
    </source>
</evidence>
<dbReference type="InterPro" id="IPR045300">
    <property type="entry name" value="Complex1_LYR_MIEF1-MP"/>
</dbReference>
<sequence>MRITILKLYKDLLRYGEQLRFTDKKYYREKIREEFRENKTLTEAADIDFQLKKGLMLLKTSILSKRSLFYDVFQCIDKKILLFHIPSCCKKDKETKLHHAQRTSFYNQVRLKSFKRYLDYSKVPTIDENELEERFVKGSGPGGQATNKTNNAVTLKHKPTGIVVKCHETRSLWINQKRAREIMITKLDNLLNGDQSIESQERVLGKKMLIKKRQRQKKLSDLKKSFKEREGLV</sequence>
<accession>A0A834KI97</accession>
<evidence type="ECO:0000313" key="8">
    <source>
        <dbReference type="Proteomes" id="UP000600918"/>
    </source>
</evidence>
<dbReference type="PANTHER" id="PTHR46203">
    <property type="entry name" value="PROBABLE PEPTIDE CHAIN RELEASE FACTOR C12ORF65"/>
    <property type="match status" value="1"/>
</dbReference>
<name>A0A834KI97_VESPE</name>
<dbReference type="InterPro" id="IPR008011">
    <property type="entry name" value="Complex1_LYR_dom"/>
</dbReference>
<protein>
    <recommendedName>
        <fullName evidence="9">Prokaryotic-type class I peptide chain release factors domain-containing protein</fullName>
    </recommendedName>
</protein>
<dbReference type="SUPFAM" id="SSF75620">
    <property type="entry name" value="Release factor"/>
    <property type="match status" value="1"/>
</dbReference>
<dbReference type="Pfam" id="PF00472">
    <property type="entry name" value="RF-1"/>
    <property type="match status" value="1"/>
</dbReference>
<dbReference type="InterPro" id="IPR045853">
    <property type="entry name" value="Pep_chain_release_fac_I_sf"/>
</dbReference>
<dbReference type="AlphaFoldDB" id="A0A834KI97"/>
<dbReference type="Pfam" id="PF05347">
    <property type="entry name" value="Complex1_LYR"/>
    <property type="match status" value="1"/>
</dbReference>
<evidence type="ECO:0008006" key="9">
    <source>
        <dbReference type="Google" id="ProtNLM"/>
    </source>
</evidence>
<keyword evidence="8" id="KW-1185">Reference proteome</keyword>
<evidence type="ECO:0000256" key="1">
    <source>
        <dbReference type="ARBA" id="ARBA00004173"/>
    </source>
</evidence>
<comment type="caution">
    <text evidence="7">The sequence shown here is derived from an EMBL/GenBank/DDBJ whole genome shotgun (WGS) entry which is preliminary data.</text>
</comment>
<dbReference type="InterPro" id="IPR000352">
    <property type="entry name" value="Pep_chain_release_fac_I"/>
</dbReference>
<evidence type="ECO:0000256" key="4">
    <source>
        <dbReference type="ARBA" id="ARBA00023128"/>
    </source>
</evidence>
<gene>
    <name evidence="7" type="ORF">H0235_014749</name>
</gene>
<keyword evidence="3" id="KW-0809">Transit peptide</keyword>
<dbReference type="Proteomes" id="UP000600918">
    <property type="component" value="Unassembled WGS sequence"/>
</dbReference>
<dbReference type="PANTHER" id="PTHR46203:SF1">
    <property type="entry name" value="MITOCHONDRIAL TRANSLATION RELEASE FACTOR IN RESCUE"/>
    <property type="match status" value="1"/>
</dbReference>
<dbReference type="Gene3D" id="3.30.160.20">
    <property type="match status" value="1"/>
</dbReference>
<dbReference type="GO" id="GO:0005739">
    <property type="term" value="C:mitochondrion"/>
    <property type="evidence" value="ECO:0007669"/>
    <property type="project" value="UniProtKB-SubCell"/>
</dbReference>
<dbReference type="GO" id="GO:0003747">
    <property type="term" value="F:translation release factor activity"/>
    <property type="evidence" value="ECO:0007669"/>
    <property type="project" value="InterPro"/>
</dbReference>
<comment type="similarity">
    <text evidence="2">Belongs to the prokaryotic/mitochondrial release factor family.</text>
</comment>
<feature type="domain" description="Complex 1 LYR protein" evidence="6">
    <location>
        <begin position="5"/>
        <end position="59"/>
    </location>
</feature>
<evidence type="ECO:0000259" key="6">
    <source>
        <dbReference type="Pfam" id="PF05347"/>
    </source>
</evidence>